<dbReference type="Proteomes" id="UP001597419">
    <property type="component" value="Unassembled WGS sequence"/>
</dbReference>
<dbReference type="Pfam" id="PF02021">
    <property type="entry name" value="UPF0102"/>
    <property type="match status" value="1"/>
</dbReference>
<organism evidence="3 4">
    <name type="scientific">Amycolatopsis samaneae</name>
    <dbReference type="NCBI Taxonomy" id="664691"/>
    <lineage>
        <taxon>Bacteria</taxon>
        <taxon>Bacillati</taxon>
        <taxon>Actinomycetota</taxon>
        <taxon>Actinomycetes</taxon>
        <taxon>Pseudonocardiales</taxon>
        <taxon>Pseudonocardiaceae</taxon>
        <taxon>Amycolatopsis</taxon>
    </lineage>
</organism>
<dbReference type="InterPro" id="IPR011335">
    <property type="entry name" value="Restrct_endonuc-II-like"/>
</dbReference>
<name>A0ABW5GAA0_9PSEU</name>
<evidence type="ECO:0000256" key="1">
    <source>
        <dbReference type="ARBA" id="ARBA00006738"/>
    </source>
</evidence>
<dbReference type="PANTHER" id="PTHR34039">
    <property type="entry name" value="UPF0102 PROTEIN YRAN"/>
    <property type="match status" value="1"/>
</dbReference>
<proteinExistence type="inferred from homology"/>
<reference evidence="4" key="1">
    <citation type="journal article" date="2019" name="Int. J. Syst. Evol. Microbiol.">
        <title>The Global Catalogue of Microorganisms (GCM) 10K type strain sequencing project: providing services to taxonomists for standard genome sequencing and annotation.</title>
        <authorList>
            <consortium name="The Broad Institute Genomics Platform"/>
            <consortium name="The Broad Institute Genome Sequencing Center for Infectious Disease"/>
            <person name="Wu L."/>
            <person name="Ma J."/>
        </authorList>
    </citation>
    <scope>NUCLEOTIDE SEQUENCE [LARGE SCALE GENOMIC DNA]</scope>
    <source>
        <strain evidence="4">CGMCC 4.7643</strain>
    </source>
</reference>
<comment type="caution">
    <text evidence="3">The sequence shown here is derived from an EMBL/GenBank/DDBJ whole genome shotgun (WGS) entry which is preliminary data.</text>
</comment>
<dbReference type="NCBIfam" id="NF009154">
    <property type="entry name" value="PRK12497.3-3"/>
    <property type="match status" value="1"/>
</dbReference>
<dbReference type="PANTHER" id="PTHR34039:SF1">
    <property type="entry name" value="UPF0102 PROTEIN YRAN"/>
    <property type="match status" value="1"/>
</dbReference>
<gene>
    <name evidence="3" type="ORF">ACFSYJ_04240</name>
</gene>
<dbReference type="NCBIfam" id="NF009150">
    <property type="entry name" value="PRK12497.1-3"/>
    <property type="match status" value="1"/>
</dbReference>
<dbReference type="Gene3D" id="3.40.1350.10">
    <property type="match status" value="1"/>
</dbReference>
<dbReference type="InterPro" id="IPR003509">
    <property type="entry name" value="UPF0102_YraN-like"/>
</dbReference>
<evidence type="ECO:0000313" key="4">
    <source>
        <dbReference type="Proteomes" id="UP001597419"/>
    </source>
</evidence>
<protein>
    <recommendedName>
        <fullName evidence="2">UPF0102 protein ACFSYJ_04240</fullName>
    </recommendedName>
</protein>
<dbReference type="CDD" id="cd20736">
    <property type="entry name" value="PoNe_Nuclease"/>
    <property type="match status" value="1"/>
</dbReference>
<dbReference type="RefSeq" id="WP_345389434.1">
    <property type="nucleotide sequence ID" value="NZ_BAABHG010000003.1"/>
</dbReference>
<sequence>MTGLAHRPAQGATTHWRREFGRWGEQLAAGYLQRAGLVLLSRNWSCREGELDLVLTDRARVVFCEVKTRSGTEYGLPSETVTPEKAERVRRAAHQWLRTFRVGWCRTRYDVVTVLACPGERPRVRHIEAAF</sequence>
<accession>A0ABW5GAA0</accession>
<comment type="similarity">
    <text evidence="1 2">Belongs to the UPF0102 family.</text>
</comment>
<dbReference type="EMBL" id="JBHUKU010000002">
    <property type="protein sequence ID" value="MFD2457793.1"/>
    <property type="molecule type" value="Genomic_DNA"/>
</dbReference>
<dbReference type="HAMAP" id="MF_00048">
    <property type="entry name" value="UPF0102"/>
    <property type="match status" value="1"/>
</dbReference>
<evidence type="ECO:0000313" key="3">
    <source>
        <dbReference type="EMBL" id="MFD2457793.1"/>
    </source>
</evidence>
<evidence type="ECO:0000256" key="2">
    <source>
        <dbReference type="HAMAP-Rule" id="MF_00048"/>
    </source>
</evidence>
<dbReference type="InterPro" id="IPR011856">
    <property type="entry name" value="tRNA_endonuc-like_dom_sf"/>
</dbReference>
<dbReference type="SUPFAM" id="SSF52980">
    <property type="entry name" value="Restriction endonuclease-like"/>
    <property type="match status" value="1"/>
</dbReference>
<keyword evidence="4" id="KW-1185">Reference proteome</keyword>